<proteinExistence type="predicted"/>
<reference evidence="1 2" key="1">
    <citation type="submission" date="2014-06" db="EMBL/GenBank/DDBJ databases">
        <title>Whole Genome Sequences of Three Symbiotic Endozoicomonas Bacteria.</title>
        <authorList>
            <person name="Neave M.J."/>
            <person name="Apprill A."/>
            <person name="Voolstra C.R."/>
        </authorList>
    </citation>
    <scope>NUCLEOTIDE SEQUENCE [LARGE SCALE GENOMIC DNA]</scope>
    <source>
        <strain evidence="1 2">DSM 25634</strain>
    </source>
</reference>
<keyword evidence="2" id="KW-1185">Reference proteome</keyword>
<evidence type="ECO:0000313" key="1">
    <source>
        <dbReference type="EMBL" id="KEQ13956.1"/>
    </source>
</evidence>
<name>A0A081N683_9GAMM</name>
<evidence type="ECO:0000313" key="2">
    <source>
        <dbReference type="Proteomes" id="UP000028073"/>
    </source>
</evidence>
<dbReference type="Gene3D" id="3.30.420.40">
    <property type="match status" value="1"/>
</dbReference>
<sequence length="410" mass="46036">MLFHEFTVKIFSLPRKAIIHFIRSWLFNVFWGFAITLSLSSSTSFADEFSDALEVRKGMISPWYIYTPPGNNDKHCNIHVRIGVDGGASTIRVRAESTSLGHYIPTLKVDLVAEANGKIVIAPEIVARDTQHLIDDSLNQLAVKGTLPTDSICYSAVLGMSGSEDLVSIRTFLEELAKDRRLQKAVVVSDAETVWHDVFKKQGIVIIIGTGHVIRGRAAEQPDKQISGFSAPSSDKPSAARFTHDYDDCMDEITLFSSNKIKLFHKKSIYIGQKEFQLFPRAIPFFFAQQMQSGKSDVEQRAFFSMVQVQNNKKYAARAKEMNDYRTNPESSPDFCVEYAWNKAKYDFLRRFDDIAEAGMGNVPFVIQGSMAEPLWDDLSPDEKSSLEPLKIKKKPDALGGALKIAKQLF</sequence>
<protein>
    <submittedName>
        <fullName evidence="1">Uncharacterized protein</fullName>
    </submittedName>
</protein>
<dbReference type="STRING" id="1137799.GZ78_25230"/>
<dbReference type="EMBL" id="JOKH01000008">
    <property type="protein sequence ID" value="KEQ13956.1"/>
    <property type="molecule type" value="Genomic_DNA"/>
</dbReference>
<organism evidence="1 2">
    <name type="scientific">Endozoicomonas numazuensis</name>
    <dbReference type="NCBI Taxonomy" id="1137799"/>
    <lineage>
        <taxon>Bacteria</taxon>
        <taxon>Pseudomonadati</taxon>
        <taxon>Pseudomonadota</taxon>
        <taxon>Gammaproteobacteria</taxon>
        <taxon>Oceanospirillales</taxon>
        <taxon>Endozoicomonadaceae</taxon>
        <taxon>Endozoicomonas</taxon>
    </lineage>
</organism>
<comment type="caution">
    <text evidence="1">The sequence shown here is derived from an EMBL/GenBank/DDBJ whole genome shotgun (WGS) entry which is preliminary data.</text>
</comment>
<accession>A0A081N683</accession>
<dbReference type="Proteomes" id="UP000028073">
    <property type="component" value="Unassembled WGS sequence"/>
</dbReference>
<gene>
    <name evidence="1" type="ORF">GZ78_25230</name>
</gene>
<dbReference type="AlphaFoldDB" id="A0A081N683"/>